<dbReference type="GO" id="GO:1990281">
    <property type="term" value="C:efflux pump complex"/>
    <property type="evidence" value="ECO:0007669"/>
    <property type="project" value="TreeGrafter"/>
</dbReference>
<name>A0A9Q3WJH6_9RHOB</name>
<keyword evidence="2" id="KW-0732">Signal</keyword>
<comment type="similarity">
    <text evidence="1">Belongs to the membrane fusion protein (MFP) (TC 8.A.1) family.</text>
</comment>
<accession>A0A9Q3WJH6</accession>
<protein>
    <submittedName>
        <fullName evidence="3">Efflux RND transporter periplasmic adaptor subunit</fullName>
    </submittedName>
</protein>
<dbReference type="PANTHER" id="PTHR30469">
    <property type="entry name" value="MULTIDRUG RESISTANCE PROTEIN MDTA"/>
    <property type="match status" value="1"/>
</dbReference>
<evidence type="ECO:0000256" key="1">
    <source>
        <dbReference type="ARBA" id="ARBA00009477"/>
    </source>
</evidence>
<evidence type="ECO:0000313" key="3">
    <source>
        <dbReference type="EMBL" id="MCE8536959.1"/>
    </source>
</evidence>
<feature type="chain" id="PRO_5040248450" evidence="2">
    <location>
        <begin position="23"/>
        <end position="326"/>
    </location>
</feature>
<dbReference type="SUPFAM" id="SSF111369">
    <property type="entry name" value="HlyD-like secretion proteins"/>
    <property type="match status" value="1"/>
</dbReference>
<dbReference type="RefSeq" id="WP_234218788.1">
    <property type="nucleotide sequence ID" value="NZ_JAGQAF010000003.1"/>
</dbReference>
<evidence type="ECO:0000313" key="4">
    <source>
        <dbReference type="Proteomes" id="UP000813672"/>
    </source>
</evidence>
<evidence type="ECO:0000256" key="2">
    <source>
        <dbReference type="SAM" id="SignalP"/>
    </source>
</evidence>
<proteinExistence type="inferred from homology"/>
<sequence length="326" mass="34310">MKVILPALLMSLAALVAAPVLAETTARRVTVTEWKTVFAKVEPRDSLPARSRLGGILQEITVAEGSAVTRGQQIGTTVDEKLELEMRAIDAQLSALGSELSNAEAELTRGQNLLERGVTTEQNVDALRTRVQVIEGRIGTTRAQRDVLLQRTDEGRILAPLTGTVIDVPVTEGSVVLPGEMIAVIGGSGFFLRLAVPERHADFLAEGDSIAIAGIEGAETGTLAKLYPQIENGRVIADVEVAGLSSEFIGRRVLVRLPVGRAEVVAVPPAAVASRMGLDFVRVAGPDGGATERVVVIGTPVEAEGESLIEILSGLKGGEVLVADHE</sequence>
<dbReference type="GO" id="GO:0015562">
    <property type="term" value="F:efflux transmembrane transporter activity"/>
    <property type="evidence" value="ECO:0007669"/>
    <property type="project" value="TreeGrafter"/>
</dbReference>
<dbReference type="Gene3D" id="2.40.420.20">
    <property type="match status" value="1"/>
</dbReference>
<dbReference type="NCBIfam" id="TIGR01730">
    <property type="entry name" value="RND_mfp"/>
    <property type="match status" value="1"/>
</dbReference>
<reference evidence="3" key="1">
    <citation type="journal article" date="2021" name="Environ. Microbiol.">
        <title>Cryptic niche differentiation of novel sediment ecotypes of Rugeria pomeroyi correlates with nitrate respiration.</title>
        <authorList>
            <person name="Lin X."/>
            <person name="McNichol J."/>
            <person name="Chu X."/>
            <person name="Qian Y."/>
            <person name="Luo H."/>
        </authorList>
    </citation>
    <scope>NUCLEOTIDE SEQUENCE</scope>
    <source>
        <strain evidence="3">SZCCDBB064</strain>
    </source>
</reference>
<dbReference type="PANTHER" id="PTHR30469:SF15">
    <property type="entry name" value="HLYD FAMILY OF SECRETION PROTEINS"/>
    <property type="match status" value="1"/>
</dbReference>
<dbReference type="Proteomes" id="UP000813672">
    <property type="component" value="Unassembled WGS sequence"/>
</dbReference>
<dbReference type="Gene3D" id="1.10.287.470">
    <property type="entry name" value="Helix hairpin bin"/>
    <property type="match status" value="1"/>
</dbReference>
<dbReference type="AlphaFoldDB" id="A0A9Q3WJH6"/>
<organism evidence="3 4">
    <name type="scientific">Ruegeria pomeroyi</name>
    <dbReference type="NCBI Taxonomy" id="89184"/>
    <lineage>
        <taxon>Bacteria</taxon>
        <taxon>Pseudomonadati</taxon>
        <taxon>Pseudomonadota</taxon>
        <taxon>Alphaproteobacteria</taxon>
        <taxon>Rhodobacterales</taxon>
        <taxon>Roseobacteraceae</taxon>
        <taxon>Ruegeria</taxon>
    </lineage>
</organism>
<comment type="caution">
    <text evidence="3">The sequence shown here is derived from an EMBL/GenBank/DDBJ whole genome shotgun (WGS) entry which is preliminary data.</text>
</comment>
<dbReference type="EMBL" id="JAGQAF010000003">
    <property type="protein sequence ID" value="MCE8536959.1"/>
    <property type="molecule type" value="Genomic_DNA"/>
</dbReference>
<dbReference type="InterPro" id="IPR006143">
    <property type="entry name" value="RND_pump_MFP"/>
</dbReference>
<feature type="signal peptide" evidence="2">
    <location>
        <begin position="1"/>
        <end position="22"/>
    </location>
</feature>
<dbReference type="Gene3D" id="2.40.50.100">
    <property type="match status" value="1"/>
</dbReference>
<gene>
    <name evidence="3" type="ORF">KBY27_05790</name>
</gene>